<dbReference type="InterPro" id="IPR027408">
    <property type="entry name" value="PNPase/RNase_PH_dom_sf"/>
</dbReference>
<dbReference type="GO" id="GO:0000177">
    <property type="term" value="C:cytoplasmic exosome (RNase complex)"/>
    <property type="evidence" value="ECO:0007669"/>
    <property type="project" value="TreeGrafter"/>
</dbReference>
<dbReference type="PANTHER" id="PTHR11953:SF1">
    <property type="entry name" value="EXOSOME COMPLEX COMPONENT RRP46"/>
    <property type="match status" value="1"/>
</dbReference>
<sequence length="242" mass="26321">MATADEPSITLSHLHRADGSATFSRDGFTVIGAVNGPLEVSRRDEIPDKAVVDVTIRPAVGSGDTRERYLESILQSSLRQIILVQDFPRSLIQITLQVIDTPENDFSAPRGVRDVSSLALIPALIQTAILSLLSASIPMIMTLTSIHISVQPTGSLTRILPNPSISQMLEAKSIHVLAFTSQGNLLLAESEGSFMMDEWNEIYNTGKQICCQGDKGEGQSGLIKPITSSVRSKISEELHWQQ</sequence>
<evidence type="ECO:0000313" key="8">
    <source>
        <dbReference type="Proteomes" id="UP000275772"/>
    </source>
</evidence>
<evidence type="ECO:0000256" key="1">
    <source>
        <dbReference type="ARBA" id="ARBA00004123"/>
    </source>
</evidence>
<evidence type="ECO:0000256" key="4">
    <source>
        <dbReference type="ARBA" id="ARBA00022835"/>
    </source>
</evidence>
<keyword evidence="3" id="KW-0698">rRNA processing</keyword>
<dbReference type="InterPro" id="IPR020568">
    <property type="entry name" value="Ribosomal_Su5_D2-typ_SF"/>
</dbReference>
<dbReference type="SUPFAM" id="SSF54211">
    <property type="entry name" value="Ribosomal protein S5 domain 2-like"/>
    <property type="match status" value="1"/>
</dbReference>
<evidence type="ECO:0000256" key="3">
    <source>
        <dbReference type="ARBA" id="ARBA00022552"/>
    </source>
</evidence>
<evidence type="ECO:0000256" key="5">
    <source>
        <dbReference type="ARBA" id="ARBA00023242"/>
    </source>
</evidence>
<dbReference type="CDD" id="cd11372">
    <property type="entry name" value="RNase_PH_RRP46"/>
    <property type="match status" value="1"/>
</dbReference>
<dbReference type="VEuPathDB" id="FungiDB:BLGHR1_13872"/>
<dbReference type="Proteomes" id="UP000275772">
    <property type="component" value="Unassembled WGS sequence"/>
</dbReference>
<dbReference type="InterPro" id="IPR001247">
    <property type="entry name" value="ExoRNase_PH_dom1"/>
</dbReference>
<dbReference type="SUPFAM" id="SSF55666">
    <property type="entry name" value="Ribonuclease PH domain 2-like"/>
    <property type="match status" value="1"/>
</dbReference>
<dbReference type="GO" id="GO:0006364">
    <property type="term" value="P:rRNA processing"/>
    <property type="evidence" value="ECO:0007669"/>
    <property type="project" value="UniProtKB-KW"/>
</dbReference>
<evidence type="ECO:0000256" key="2">
    <source>
        <dbReference type="ARBA" id="ARBA00006678"/>
    </source>
</evidence>
<dbReference type="GO" id="GO:0034475">
    <property type="term" value="P:U4 snRNA 3'-end processing"/>
    <property type="evidence" value="ECO:0007669"/>
    <property type="project" value="TreeGrafter"/>
</dbReference>
<dbReference type="InterPro" id="IPR036345">
    <property type="entry name" value="ExoRNase_PH_dom2_sf"/>
</dbReference>
<dbReference type="GO" id="GO:0071028">
    <property type="term" value="P:nuclear mRNA surveillance"/>
    <property type="evidence" value="ECO:0007669"/>
    <property type="project" value="TreeGrafter"/>
</dbReference>
<protein>
    <recommendedName>
        <fullName evidence="6">Exoribonuclease phosphorolytic domain-containing protein</fullName>
    </recommendedName>
</protein>
<dbReference type="Gene3D" id="3.30.230.70">
    <property type="entry name" value="GHMP Kinase, N-terminal domain"/>
    <property type="match status" value="1"/>
</dbReference>
<gene>
    <name evidence="7" type="ORF">BLGHR1_13872</name>
</gene>
<dbReference type="InterPro" id="IPR050080">
    <property type="entry name" value="RNase_PH"/>
</dbReference>
<feature type="domain" description="Exoribonuclease phosphorolytic" evidence="6">
    <location>
        <begin position="8"/>
        <end position="128"/>
    </location>
</feature>
<dbReference type="EMBL" id="UNSH01000046">
    <property type="protein sequence ID" value="SZF03084.1"/>
    <property type="molecule type" value="Genomic_DNA"/>
</dbReference>
<dbReference type="PANTHER" id="PTHR11953">
    <property type="entry name" value="EXOSOME COMPLEX COMPONENT"/>
    <property type="match status" value="1"/>
</dbReference>
<keyword evidence="4" id="KW-0271">Exosome</keyword>
<proteinExistence type="inferred from homology"/>
<accession>A0A383URW3</accession>
<reference evidence="7 8" key="1">
    <citation type="submission" date="2017-11" db="EMBL/GenBank/DDBJ databases">
        <authorList>
            <person name="Kracher B."/>
        </authorList>
    </citation>
    <scope>NUCLEOTIDE SEQUENCE [LARGE SCALE GENOMIC DNA]</scope>
    <source>
        <strain evidence="7 8">RACE1</strain>
    </source>
</reference>
<dbReference type="GO" id="GO:0005730">
    <property type="term" value="C:nucleolus"/>
    <property type="evidence" value="ECO:0007669"/>
    <property type="project" value="TreeGrafter"/>
</dbReference>
<dbReference type="GO" id="GO:0071051">
    <property type="term" value="P:poly(A)-dependent snoRNA 3'-end processing"/>
    <property type="evidence" value="ECO:0007669"/>
    <property type="project" value="TreeGrafter"/>
</dbReference>
<organism evidence="7 8">
    <name type="scientific">Blumeria hordei</name>
    <name type="common">Barley powdery mildew</name>
    <name type="synonym">Blumeria graminis f. sp. hordei</name>
    <dbReference type="NCBI Taxonomy" id="2867405"/>
    <lineage>
        <taxon>Eukaryota</taxon>
        <taxon>Fungi</taxon>
        <taxon>Dikarya</taxon>
        <taxon>Ascomycota</taxon>
        <taxon>Pezizomycotina</taxon>
        <taxon>Leotiomycetes</taxon>
        <taxon>Erysiphales</taxon>
        <taxon>Erysiphaceae</taxon>
        <taxon>Blumeria</taxon>
    </lineage>
</organism>
<dbReference type="GO" id="GO:0016075">
    <property type="term" value="P:rRNA catabolic process"/>
    <property type="evidence" value="ECO:0007669"/>
    <property type="project" value="TreeGrafter"/>
</dbReference>
<evidence type="ECO:0000259" key="6">
    <source>
        <dbReference type="Pfam" id="PF01138"/>
    </source>
</evidence>
<keyword evidence="5" id="KW-0539">Nucleus</keyword>
<dbReference type="GO" id="GO:0000176">
    <property type="term" value="C:nuclear exosome (RNase complex)"/>
    <property type="evidence" value="ECO:0007669"/>
    <property type="project" value="TreeGrafter"/>
</dbReference>
<evidence type="ECO:0000313" key="7">
    <source>
        <dbReference type="EMBL" id="SZF03084.1"/>
    </source>
</evidence>
<name>A0A383URW3_BLUHO</name>
<dbReference type="Pfam" id="PF01138">
    <property type="entry name" value="RNase_PH"/>
    <property type="match status" value="1"/>
</dbReference>
<dbReference type="GO" id="GO:0003723">
    <property type="term" value="F:RNA binding"/>
    <property type="evidence" value="ECO:0007669"/>
    <property type="project" value="TreeGrafter"/>
</dbReference>
<dbReference type="AlphaFoldDB" id="A0A383URW3"/>
<comment type="similarity">
    <text evidence="2">Belongs to the RNase PH family.</text>
</comment>
<comment type="subcellular location">
    <subcellularLocation>
        <location evidence="1">Nucleus</location>
    </subcellularLocation>
</comment>